<evidence type="ECO:0000313" key="2">
    <source>
        <dbReference type="Proteomes" id="UP000182101"/>
    </source>
</evidence>
<organism evidence="1 2">
    <name type="scientific">Alteromonas mediterranea</name>
    <dbReference type="NCBI Taxonomy" id="314275"/>
    <lineage>
        <taxon>Bacteria</taxon>
        <taxon>Pseudomonadati</taxon>
        <taxon>Pseudomonadota</taxon>
        <taxon>Gammaproteobacteria</taxon>
        <taxon>Alteromonadales</taxon>
        <taxon>Alteromonadaceae</taxon>
        <taxon>Alteromonas/Salinimonas group</taxon>
        <taxon>Alteromonas</taxon>
    </lineage>
</organism>
<protein>
    <submittedName>
        <fullName evidence="1">Uncharacterized protein</fullName>
    </submittedName>
</protein>
<sequence length="171" mass="18347">MAVAKSPYANEEDNMALGHHFDCKGQIITDSTNTPMDQLVGLVTYSDEGKPRVYLNGKPNEFAALNLLTSLDGVSGLTPVYDEATHAPLGMICSLSQYQRVLDSVVKVLDPDTVYTFETTSAKTAGPMTPGAFLASSQAREAILGILDGPNKIWCAHDGWQKPSVALSIDN</sequence>
<dbReference type="AlphaFoldDB" id="A0AAC9JHD9"/>
<dbReference type="Proteomes" id="UP000182101">
    <property type="component" value="Plasmid pAMCP48-600"/>
</dbReference>
<proteinExistence type="predicted"/>
<accession>A0AAC9JHD9</accession>
<dbReference type="EMBL" id="CP018025">
    <property type="protein sequence ID" value="APD91987.1"/>
    <property type="molecule type" value="Genomic_DNA"/>
</dbReference>
<gene>
    <name evidence="1" type="ORF">BM524_18880</name>
</gene>
<keyword evidence="1" id="KW-0614">Plasmid</keyword>
<reference evidence="1 2" key="1">
    <citation type="submission" date="2016-11" db="EMBL/GenBank/DDBJ databases">
        <title>Networking in microbes: conjugative elements and plasmids in the genus Alteromonas.</title>
        <authorList>
            <person name="Lopez-Perez M."/>
            <person name="Ramon-Marco N."/>
            <person name="Rodriguez-Valera F."/>
        </authorList>
    </citation>
    <scope>NUCLEOTIDE SEQUENCE [LARGE SCALE GENOMIC DNA]</scope>
    <source>
        <strain evidence="1 2">CP48</strain>
        <plasmid evidence="2">pamcp48-600</plasmid>
    </source>
</reference>
<name>A0AAC9JHD9_9ALTE</name>
<geneLocation type="plasmid" evidence="2">
    <name>pamcp48-600</name>
</geneLocation>
<evidence type="ECO:0000313" key="1">
    <source>
        <dbReference type="EMBL" id="APD91987.1"/>
    </source>
</evidence>